<dbReference type="InterPro" id="IPR020818">
    <property type="entry name" value="Chaperonin_GroES"/>
</dbReference>
<evidence type="ECO:0000256" key="1">
    <source>
        <dbReference type="ARBA" id="ARBA00006975"/>
    </source>
</evidence>
<accession>A0A7C4EKS6</accession>
<dbReference type="GO" id="GO:0046872">
    <property type="term" value="F:metal ion binding"/>
    <property type="evidence" value="ECO:0007669"/>
    <property type="project" value="TreeGrafter"/>
</dbReference>
<dbReference type="GO" id="GO:0005524">
    <property type="term" value="F:ATP binding"/>
    <property type="evidence" value="ECO:0007669"/>
    <property type="project" value="InterPro"/>
</dbReference>
<proteinExistence type="inferred from homology"/>
<keyword evidence="2" id="KW-0143">Chaperone</keyword>
<dbReference type="InterPro" id="IPR037124">
    <property type="entry name" value="Chaperonin_GroES_sf"/>
</dbReference>
<dbReference type="GO" id="GO:0044183">
    <property type="term" value="F:protein folding chaperone"/>
    <property type="evidence" value="ECO:0007669"/>
    <property type="project" value="InterPro"/>
</dbReference>
<dbReference type="AlphaFoldDB" id="A0A7C4EKS6"/>
<protein>
    <submittedName>
        <fullName evidence="3">Co-chaperone GroES</fullName>
    </submittedName>
</protein>
<gene>
    <name evidence="3" type="ORF">ENV75_01235</name>
</gene>
<comment type="similarity">
    <text evidence="1">Belongs to the GroES chaperonin family.</text>
</comment>
<organism evidence="3">
    <name type="scientific">Thermodesulfovibrio aggregans</name>
    <dbReference type="NCBI Taxonomy" id="86166"/>
    <lineage>
        <taxon>Bacteria</taxon>
        <taxon>Pseudomonadati</taxon>
        <taxon>Nitrospirota</taxon>
        <taxon>Thermodesulfovibrionia</taxon>
        <taxon>Thermodesulfovibrionales</taxon>
        <taxon>Thermodesulfovibrionaceae</taxon>
        <taxon>Thermodesulfovibrio</taxon>
    </lineage>
</organism>
<dbReference type="GO" id="GO:0051082">
    <property type="term" value="F:unfolded protein binding"/>
    <property type="evidence" value="ECO:0007669"/>
    <property type="project" value="TreeGrafter"/>
</dbReference>
<dbReference type="SUPFAM" id="SSF50129">
    <property type="entry name" value="GroES-like"/>
    <property type="match status" value="1"/>
</dbReference>
<dbReference type="PANTHER" id="PTHR10772">
    <property type="entry name" value="10 KDA HEAT SHOCK PROTEIN"/>
    <property type="match status" value="1"/>
</dbReference>
<dbReference type="GO" id="GO:0051087">
    <property type="term" value="F:protein-folding chaperone binding"/>
    <property type="evidence" value="ECO:0007669"/>
    <property type="project" value="TreeGrafter"/>
</dbReference>
<sequence length="129" mass="14606">MKTKRELIIVGDRVLIEVDEKADKTSAGLFLPPTVKEKDKVLGGRIIKVGPGYPVNDPSAVLEEPWKQSNAEYIKYIPLQAREGDYALFLKDASIEVEFEEKKYLIVPHSAILALIRTTIIEDEYDRGF</sequence>
<reference evidence="3" key="1">
    <citation type="journal article" date="2020" name="mSystems">
        <title>Genome- and Community-Level Interaction Insights into Carbon Utilization and Element Cycling Functions of Hydrothermarchaeota in Hydrothermal Sediment.</title>
        <authorList>
            <person name="Zhou Z."/>
            <person name="Liu Y."/>
            <person name="Xu W."/>
            <person name="Pan J."/>
            <person name="Luo Z.H."/>
            <person name="Li M."/>
        </authorList>
    </citation>
    <scope>NUCLEOTIDE SEQUENCE [LARGE SCALE GENOMIC DNA]</scope>
    <source>
        <strain evidence="3">SpSt-788</strain>
    </source>
</reference>
<dbReference type="EMBL" id="DTHO01000011">
    <property type="protein sequence ID" value="HGG99065.1"/>
    <property type="molecule type" value="Genomic_DNA"/>
</dbReference>
<evidence type="ECO:0000313" key="3">
    <source>
        <dbReference type="EMBL" id="HGG99065.1"/>
    </source>
</evidence>
<dbReference type="InterPro" id="IPR011032">
    <property type="entry name" value="GroES-like_sf"/>
</dbReference>
<dbReference type="Pfam" id="PF00166">
    <property type="entry name" value="Cpn10"/>
    <property type="match status" value="1"/>
</dbReference>
<dbReference type="SMART" id="SM00883">
    <property type="entry name" value="Cpn10"/>
    <property type="match status" value="1"/>
</dbReference>
<comment type="caution">
    <text evidence="3">The sequence shown here is derived from an EMBL/GenBank/DDBJ whole genome shotgun (WGS) entry which is preliminary data.</text>
</comment>
<dbReference type="Gene3D" id="2.30.33.40">
    <property type="entry name" value="GroES chaperonin"/>
    <property type="match status" value="1"/>
</dbReference>
<name>A0A7C4EKS6_9BACT</name>
<evidence type="ECO:0000256" key="2">
    <source>
        <dbReference type="ARBA" id="ARBA00023186"/>
    </source>
</evidence>
<dbReference type="CDD" id="cd00320">
    <property type="entry name" value="cpn10"/>
    <property type="match status" value="1"/>
</dbReference>
<dbReference type="PANTHER" id="PTHR10772:SF58">
    <property type="entry name" value="CO-CHAPERONIN GROES"/>
    <property type="match status" value="1"/>
</dbReference>